<gene>
    <name evidence="1" type="ORF">KUF71_000616</name>
</gene>
<dbReference type="Proteomes" id="UP001219518">
    <property type="component" value="Unassembled WGS sequence"/>
</dbReference>
<evidence type="ECO:0000313" key="1">
    <source>
        <dbReference type="EMBL" id="KAK3908732.1"/>
    </source>
</evidence>
<dbReference type="EMBL" id="JAHWGI010000070">
    <property type="protein sequence ID" value="KAK3908732.1"/>
    <property type="molecule type" value="Genomic_DNA"/>
</dbReference>
<protein>
    <submittedName>
        <fullName evidence="1">B2 bradykinin receptor</fullName>
    </submittedName>
</protein>
<reference evidence="1" key="1">
    <citation type="submission" date="2021-07" db="EMBL/GenBank/DDBJ databases">
        <authorList>
            <person name="Catto M.A."/>
            <person name="Jacobson A."/>
            <person name="Kennedy G."/>
            <person name="Labadie P."/>
            <person name="Hunt B.G."/>
            <person name="Srinivasan R."/>
        </authorList>
    </citation>
    <scope>NUCLEOTIDE SEQUENCE</scope>
    <source>
        <strain evidence="1">PL_HMW_Pooled</strain>
        <tissue evidence="1">Head</tissue>
    </source>
</reference>
<organism evidence="1 2">
    <name type="scientific">Frankliniella fusca</name>
    <dbReference type="NCBI Taxonomy" id="407009"/>
    <lineage>
        <taxon>Eukaryota</taxon>
        <taxon>Metazoa</taxon>
        <taxon>Ecdysozoa</taxon>
        <taxon>Arthropoda</taxon>
        <taxon>Hexapoda</taxon>
        <taxon>Insecta</taxon>
        <taxon>Pterygota</taxon>
        <taxon>Neoptera</taxon>
        <taxon>Paraneoptera</taxon>
        <taxon>Thysanoptera</taxon>
        <taxon>Terebrantia</taxon>
        <taxon>Thripoidea</taxon>
        <taxon>Thripidae</taxon>
        <taxon>Frankliniella</taxon>
    </lineage>
</organism>
<sequence length="35" mass="4300">MFESPLLYPSRSYIYVGKQHRTTSRRLYKVCCFLR</sequence>
<reference evidence="1" key="2">
    <citation type="journal article" date="2023" name="BMC Genomics">
        <title>Pest status, molecular evolution, and epigenetic factors derived from the genome assembly of Frankliniella fusca, a thysanopteran phytovirus vector.</title>
        <authorList>
            <person name="Catto M.A."/>
            <person name="Labadie P.E."/>
            <person name="Jacobson A.L."/>
            <person name="Kennedy G.G."/>
            <person name="Srinivasan R."/>
            <person name="Hunt B.G."/>
        </authorList>
    </citation>
    <scope>NUCLEOTIDE SEQUENCE</scope>
    <source>
        <strain evidence="1">PL_HMW_Pooled</strain>
    </source>
</reference>
<evidence type="ECO:0000313" key="2">
    <source>
        <dbReference type="Proteomes" id="UP001219518"/>
    </source>
</evidence>
<keyword evidence="2" id="KW-1185">Reference proteome</keyword>
<proteinExistence type="predicted"/>
<name>A0AAE1GTL7_9NEOP</name>
<comment type="caution">
    <text evidence="1">The sequence shown here is derived from an EMBL/GenBank/DDBJ whole genome shotgun (WGS) entry which is preliminary data.</text>
</comment>
<keyword evidence="1" id="KW-0675">Receptor</keyword>
<accession>A0AAE1GTL7</accession>
<dbReference type="AlphaFoldDB" id="A0AAE1GTL7"/>